<dbReference type="AlphaFoldDB" id="U6B7B8"/>
<organism evidence="3 4">
    <name type="scientific">Candidatus Liberibacter americanus str. Sao Paulo</name>
    <dbReference type="NCBI Taxonomy" id="1261131"/>
    <lineage>
        <taxon>Bacteria</taxon>
        <taxon>Pseudomonadati</taxon>
        <taxon>Pseudomonadota</taxon>
        <taxon>Alphaproteobacteria</taxon>
        <taxon>Hyphomicrobiales</taxon>
        <taxon>Rhizobiaceae</taxon>
        <taxon>Liberibacter</taxon>
    </lineage>
</organism>
<evidence type="ECO:0000313" key="4">
    <source>
        <dbReference type="Proteomes" id="UP000017862"/>
    </source>
</evidence>
<dbReference type="PATRIC" id="fig|1261131.3.peg.359"/>
<feature type="compositionally biased region" description="Basic and acidic residues" evidence="1">
    <location>
        <begin position="63"/>
        <end position="81"/>
    </location>
</feature>
<gene>
    <name evidence="3" type="ORF">lam_373</name>
</gene>
<proteinExistence type="predicted"/>
<reference evidence="3 4" key="1">
    <citation type="journal article" date="2014" name="Mol. Plant Microbe Interact.">
        <title>The complete genome sequence of Candidatus Liberibacter americanus, associated with citrus Huanglongbing.</title>
        <authorList>
            <person name="Wulff N.A."/>
            <person name="Zhang S."/>
            <person name="Setubal J.C."/>
            <person name="Almeida N.F."/>
            <person name="Martins E.C."/>
            <person name="Harakava R."/>
            <person name="Kumar D."/>
            <person name="Rangel L.T."/>
            <person name="Foissac X."/>
            <person name="Bove J."/>
            <person name="Gabriel D.W."/>
        </authorList>
    </citation>
    <scope>NUCLEOTIDE SEQUENCE [LARGE SCALE GENOMIC DNA]</scope>
    <source>
        <strain evidence="3 4">Sao Paulo</strain>
    </source>
</reference>
<feature type="chain" id="PRO_5004668128" description="Lipoprotein" evidence="2">
    <location>
        <begin position="24"/>
        <end position="123"/>
    </location>
</feature>
<evidence type="ECO:0000256" key="2">
    <source>
        <dbReference type="SAM" id="SignalP"/>
    </source>
</evidence>
<evidence type="ECO:0000256" key="1">
    <source>
        <dbReference type="SAM" id="MobiDB-lite"/>
    </source>
</evidence>
<accession>U6B7B8</accession>
<dbReference type="HOGENOM" id="CLU_2011102_0_0_5"/>
<feature type="region of interest" description="Disordered" evidence="1">
    <location>
        <begin position="40"/>
        <end position="95"/>
    </location>
</feature>
<evidence type="ECO:0000313" key="3">
    <source>
        <dbReference type="EMBL" id="AHA27741.1"/>
    </source>
</evidence>
<keyword evidence="4" id="KW-1185">Reference proteome</keyword>
<dbReference type="Proteomes" id="UP000017862">
    <property type="component" value="Chromosome"/>
</dbReference>
<dbReference type="EMBL" id="CP006604">
    <property type="protein sequence ID" value="AHA27741.1"/>
    <property type="molecule type" value="Genomic_DNA"/>
</dbReference>
<evidence type="ECO:0008006" key="5">
    <source>
        <dbReference type="Google" id="ProtNLM"/>
    </source>
</evidence>
<dbReference type="PROSITE" id="PS51257">
    <property type="entry name" value="PROKAR_LIPOPROTEIN"/>
    <property type="match status" value="1"/>
</dbReference>
<protein>
    <recommendedName>
        <fullName evidence="5">Lipoprotein</fullName>
    </recommendedName>
</protein>
<feature type="signal peptide" evidence="2">
    <location>
        <begin position="1"/>
        <end position="23"/>
    </location>
</feature>
<name>U6B7B8_9HYPH</name>
<dbReference type="KEGG" id="lar:lam_373"/>
<sequence length="123" mass="13331">MNLKNTKKIILTALLSSSTLLSGCNFLGISFPTGKADVNSADEIKGQENSNKSGEGAGTKAQGETEKAAKVEEKSTNDNRNDQSSAGQKDPKEIMDLINQVQAQIQINSQKLKEKIKEHQIEN</sequence>
<keyword evidence="2" id="KW-0732">Signal</keyword>